<name>A0A0R1JUC8_9LACO</name>
<gene>
    <name evidence="1" type="ORF">FD30_GL002129</name>
</gene>
<comment type="caution">
    <text evidence="1">The sequence shown here is derived from an EMBL/GenBank/DDBJ whole genome shotgun (WGS) entry which is preliminary data.</text>
</comment>
<sequence length="158" mass="17809">MLVRTLYQPAKPTLLMSLHPAMATRIQRQEKVLEFRKRFFAHPFQAFVCITGPQGGVGLFLDVDQPEEGDVATLIQRGMQVQRDDPAALRQYFGTAERGLALPIRTAATLSLVPRDQLRAKFPGFVAPRAYQFLDKPAKRPLLNDLLTSDVQSSWTRT</sequence>
<protein>
    <submittedName>
        <fullName evidence="1">Uncharacterized protein</fullName>
    </submittedName>
</protein>
<dbReference type="GeneID" id="84783343"/>
<organism evidence="1 2">
    <name type="scientific">Levilactobacillus namurensis DSM 19117</name>
    <dbReference type="NCBI Taxonomy" id="1423773"/>
    <lineage>
        <taxon>Bacteria</taxon>
        <taxon>Bacillati</taxon>
        <taxon>Bacillota</taxon>
        <taxon>Bacilli</taxon>
        <taxon>Lactobacillales</taxon>
        <taxon>Lactobacillaceae</taxon>
        <taxon>Levilactobacillus</taxon>
    </lineage>
</organism>
<dbReference type="EMBL" id="AZDT01000043">
    <property type="protein sequence ID" value="KRK74847.1"/>
    <property type="molecule type" value="Genomic_DNA"/>
</dbReference>
<dbReference type="Proteomes" id="UP000051162">
    <property type="component" value="Unassembled WGS sequence"/>
</dbReference>
<evidence type="ECO:0000313" key="2">
    <source>
        <dbReference type="Proteomes" id="UP000051162"/>
    </source>
</evidence>
<keyword evidence="2" id="KW-1185">Reference proteome</keyword>
<dbReference type="AlphaFoldDB" id="A0A0R1JUC8"/>
<dbReference type="OrthoDB" id="2325229at2"/>
<accession>A0A0R1JUC8</accession>
<dbReference type="RefSeq" id="WP_056944428.1">
    <property type="nucleotide sequence ID" value="NZ_AZDT01000043.1"/>
</dbReference>
<proteinExistence type="predicted"/>
<evidence type="ECO:0000313" key="1">
    <source>
        <dbReference type="EMBL" id="KRK74847.1"/>
    </source>
</evidence>
<dbReference type="PATRIC" id="fig|1423773.3.peg.2185"/>
<reference evidence="1 2" key="1">
    <citation type="journal article" date="2015" name="Genome Announc.">
        <title>Expanding the biotechnology potential of lactobacilli through comparative genomics of 213 strains and associated genera.</title>
        <authorList>
            <person name="Sun Z."/>
            <person name="Harris H.M."/>
            <person name="McCann A."/>
            <person name="Guo C."/>
            <person name="Argimon S."/>
            <person name="Zhang W."/>
            <person name="Yang X."/>
            <person name="Jeffery I.B."/>
            <person name="Cooney J.C."/>
            <person name="Kagawa T.F."/>
            <person name="Liu W."/>
            <person name="Song Y."/>
            <person name="Salvetti E."/>
            <person name="Wrobel A."/>
            <person name="Rasinkangas P."/>
            <person name="Parkhill J."/>
            <person name="Rea M.C."/>
            <person name="O'Sullivan O."/>
            <person name="Ritari J."/>
            <person name="Douillard F.P."/>
            <person name="Paul Ross R."/>
            <person name="Yang R."/>
            <person name="Briner A.E."/>
            <person name="Felis G.E."/>
            <person name="de Vos W.M."/>
            <person name="Barrangou R."/>
            <person name="Klaenhammer T.R."/>
            <person name="Caufield P.W."/>
            <person name="Cui Y."/>
            <person name="Zhang H."/>
            <person name="O'Toole P.W."/>
        </authorList>
    </citation>
    <scope>NUCLEOTIDE SEQUENCE [LARGE SCALE GENOMIC DNA]</scope>
    <source>
        <strain evidence="1 2">DSM 19117</strain>
    </source>
</reference>